<accession>A0ABS8V994</accession>
<proteinExistence type="predicted"/>
<evidence type="ECO:0000313" key="2">
    <source>
        <dbReference type="Proteomes" id="UP000823775"/>
    </source>
</evidence>
<dbReference type="Proteomes" id="UP000823775">
    <property type="component" value="Unassembled WGS sequence"/>
</dbReference>
<evidence type="ECO:0000313" key="1">
    <source>
        <dbReference type="EMBL" id="MCD9643032.1"/>
    </source>
</evidence>
<reference evidence="1 2" key="1">
    <citation type="journal article" date="2021" name="BMC Genomics">
        <title>Datura genome reveals duplications of psychoactive alkaloid biosynthetic genes and high mutation rate following tissue culture.</title>
        <authorList>
            <person name="Rajewski A."/>
            <person name="Carter-House D."/>
            <person name="Stajich J."/>
            <person name="Litt A."/>
        </authorList>
    </citation>
    <scope>NUCLEOTIDE SEQUENCE [LARGE SCALE GENOMIC DNA]</scope>
    <source>
        <strain evidence="1">AR-01</strain>
    </source>
</reference>
<sequence length="180" mass="20123">FNVRRSCMTKDSIEEKKNVASLVIGVFFVLAMGSKRDSDSKLDCVGLSEVTRPEAKVIIVALPNIKAENIVFAEVNNDIDYVNVIVPPHINATTFKIDSNIYTILKVEGSYFINMIYAPITTILEKITKQNHTWHVGDHDAGVTIGASSISHLVKENQERDQMITTITTNIALYEEIVRK</sequence>
<gene>
    <name evidence="1" type="ORF">HAX54_030136</name>
</gene>
<name>A0ABS8V994_DATST</name>
<keyword evidence="2" id="KW-1185">Reference proteome</keyword>
<comment type="caution">
    <text evidence="1">The sequence shown here is derived from an EMBL/GenBank/DDBJ whole genome shotgun (WGS) entry which is preliminary data.</text>
</comment>
<protein>
    <submittedName>
        <fullName evidence="1">Uncharacterized protein</fullName>
    </submittedName>
</protein>
<dbReference type="EMBL" id="JACEIK010003762">
    <property type="protein sequence ID" value="MCD9643032.1"/>
    <property type="molecule type" value="Genomic_DNA"/>
</dbReference>
<feature type="non-terminal residue" evidence="1">
    <location>
        <position position="1"/>
    </location>
</feature>
<organism evidence="1 2">
    <name type="scientific">Datura stramonium</name>
    <name type="common">Jimsonweed</name>
    <name type="synonym">Common thornapple</name>
    <dbReference type="NCBI Taxonomy" id="4076"/>
    <lineage>
        <taxon>Eukaryota</taxon>
        <taxon>Viridiplantae</taxon>
        <taxon>Streptophyta</taxon>
        <taxon>Embryophyta</taxon>
        <taxon>Tracheophyta</taxon>
        <taxon>Spermatophyta</taxon>
        <taxon>Magnoliopsida</taxon>
        <taxon>eudicotyledons</taxon>
        <taxon>Gunneridae</taxon>
        <taxon>Pentapetalae</taxon>
        <taxon>asterids</taxon>
        <taxon>lamiids</taxon>
        <taxon>Solanales</taxon>
        <taxon>Solanaceae</taxon>
        <taxon>Solanoideae</taxon>
        <taxon>Datureae</taxon>
        <taxon>Datura</taxon>
    </lineage>
</organism>